<keyword evidence="1" id="KW-1133">Transmembrane helix</keyword>
<evidence type="ECO:0000313" key="5">
    <source>
        <dbReference type="Proteomes" id="UP001597118"/>
    </source>
</evidence>
<reference evidence="5" key="1">
    <citation type="journal article" date="2019" name="Int. J. Syst. Evol. Microbiol.">
        <title>The Global Catalogue of Microorganisms (GCM) 10K type strain sequencing project: providing services to taxonomists for standard genome sequencing and annotation.</title>
        <authorList>
            <consortium name="The Broad Institute Genomics Platform"/>
            <consortium name="The Broad Institute Genome Sequencing Center for Infectious Disease"/>
            <person name="Wu L."/>
            <person name="Ma J."/>
        </authorList>
    </citation>
    <scope>NUCLEOTIDE SEQUENCE [LARGE SCALE GENOMIC DNA]</scope>
    <source>
        <strain evidence="5">CCUG 53762</strain>
    </source>
</reference>
<comment type="caution">
    <text evidence="4">The sequence shown here is derived from an EMBL/GenBank/DDBJ whole genome shotgun (WGS) entry which is preliminary data.</text>
</comment>
<keyword evidence="1" id="KW-0472">Membrane</keyword>
<organism evidence="4 5">
    <name type="scientific">Pseudopedobacter beijingensis</name>
    <dbReference type="NCBI Taxonomy" id="1207056"/>
    <lineage>
        <taxon>Bacteria</taxon>
        <taxon>Pseudomonadati</taxon>
        <taxon>Bacteroidota</taxon>
        <taxon>Sphingobacteriia</taxon>
        <taxon>Sphingobacteriales</taxon>
        <taxon>Sphingobacteriaceae</taxon>
        <taxon>Pseudopedobacter</taxon>
    </lineage>
</organism>
<evidence type="ECO:0000259" key="3">
    <source>
        <dbReference type="Pfam" id="PF16344"/>
    </source>
</evidence>
<dbReference type="EMBL" id="JBHUDG010000049">
    <property type="protein sequence ID" value="MFD1631628.1"/>
    <property type="molecule type" value="Genomic_DNA"/>
</dbReference>
<dbReference type="RefSeq" id="WP_379663996.1">
    <property type="nucleotide sequence ID" value="NZ_JBHUDG010000049.1"/>
</dbReference>
<dbReference type="Pfam" id="PF16344">
    <property type="entry name" value="FecR_C"/>
    <property type="match status" value="1"/>
</dbReference>
<dbReference type="Gene3D" id="2.60.120.1440">
    <property type="match status" value="1"/>
</dbReference>
<evidence type="ECO:0000259" key="2">
    <source>
        <dbReference type="Pfam" id="PF04773"/>
    </source>
</evidence>
<dbReference type="InterPro" id="IPR006860">
    <property type="entry name" value="FecR"/>
</dbReference>
<keyword evidence="5" id="KW-1185">Reference proteome</keyword>
<sequence length="404" mass="45637">MSDNKHRILELFRKYLSNTSTLSEEQEFLSYIEDPLHKNEIQEILSESFQNQTEIESLSDSSRKRILNQILHNDKAELKSGKIYKLWSRIAVAATVLLCLGIALYLYQSDNNKIKTETVAKGHMKLDSSKVYLTLANGDRIAVSDTKEGHVAEQSGITITKTADGQLVYSISNASQKANSNEYNTVETPKGGQYQINLPDGTKVWLNAVSSLRYPVSFSSLKERKVILKGEGYFEVSEDKTRPFIVVTDKQEVEVLGTHFNINAYNTQLTKTTLLEGSVKVSSAGLVQPTVLKPGQMAVNDSKQIDVADMPYAYNEVAWKDGYFVFNNANIKDIMRDLSNWYDLEVEYEGDLSNVYFHGNYLRSRDVVKLLRSIELTNKVKFIIAPGDVSGKERRITVVEEKDN</sequence>
<evidence type="ECO:0000256" key="1">
    <source>
        <dbReference type="SAM" id="Phobius"/>
    </source>
</evidence>
<dbReference type="Proteomes" id="UP001597118">
    <property type="component" value="Unassembled WGS sequence"/>
</dbReference>
<keyword evidence="1" id="KW-0812">Transmembrane</keyword>
<proteinExistence type="predicted"/>
<feature type="domain" description="FecR protein" evidence="2">
    <location>
        <begin position="185"/>
        <end position="280"/>
    </location>
</feature>
<dbReference type="Pfam" id="PF04773">
    <property type="entry name" value="FecR"/>
    <property type="match status" value="1"/>
</dbReference>
<dbReference type="Gene3D" id="3.55.50.30">
    <property type="match status" value="1"/>
</dbReference>
<evidence type="ECO:0000313" key="4">
    <source>
        <dbReference type="EMBL" id="MFD1631628.1"/>
    </source>
</evidence>
<dbReference type="InterPro" id="IPR032508">
    <property type="entry name" value="FecR_C"/>
</dbReference>
<feature type="domain" description="Protein FecR C-terminal" evidence="3">
    <location>
        <begin position="323"/>
        <end position="384"/>
    </location>
</feature>
<dbReference type="InterPro" id="IPR012373">
    <property type="entry name" value="Ferrdict_sens_TM"/>
</dbReference>
<feature type="transmembrane region" description="Helical" evidence="1">
    <location>
        <begin position="86"/>
        <end position="107"/>
    </location>
</feature>
<dbReference type="PANTHER" id="PTHR30273">
    <property type="entry name" value="PERIPLASMIC SIGNAL SENSOR AND SIGMA FACTOR ACTIVATOR FECR-RELATED"/>
    <property type="match status" value="1"/>
</dbReference>
<name>A0ABW4IHA7_9SPHI</name>
<gene>
    <name evidence="4" type="ORF">ACFSAH_17265</name>
</gene>
<protein>
    <submittedName>
        <fullName evidence="4">FecR family protein</fullName>
    </submittedName>
</protein>
<dbReference type="PANTHER" id="PTHR30273:SF2">
    <property type="entry name" value="PROTEIN FECR"/>
    <property type="match status" value="1"/>
</dbReference>
<accession>A0ABW4IHA7</accession>